<comment type="caution">
    <text evidence="2">The sequence shown here is derived from an EMBL/GenBank/DDBJ whole genome shotgun (WGS) entry which is preliminary data.</text>
</comment>
<feature type="region of interest" description="Disordered" evidence="1">
    <location>
        <begin position="179"/>
        <end position="237"/>
    </location>
</feature>
<evidence type="ECO:0000313" key="3">
    <source>
        <dbReference type="Proteomes" id="UP000219286"/>
    </source>
</evidence>
<gene>
    <name evidence="2" type="ORF">A9Z42_0008280</name>
</gene>
<name>A0A2H2ZMM1_TRIPA</name>
<accession>A0A2H2ZMM1</accession>
<reference evidence="2 3" key="1">
    <citation type="journal article" date="2015" name="Genome Announc.">
        <title>Genome sequence and annotation of Trichoderma parareesei, the ancestor of the cellulase producer Trichoderma reesei.</title>
        <authorList>
            <person name="Yang D."/>
            <person name="Pomraning K."/>
            <person name="Kopchinskiy A."/>
            <person name="Karimi Aghcheh R."/>
            <person name="Atanasova L."/>
            <person name="Chenthamara K."/>
            <person name="Baker S.E."/>
            <person name="Zhang R."/>
            <person name="Shen Q."/>
            <person name="Freitag M."/>
            <person name="Kubicek C.P."/>
            <person name="Druzhinina I.S."/>
        </authorList>
    </citation>
    <scope>NUCLEOTIDE SEQUENCE [LARGE SCALE GENOMIC DNA]</scope>
    <source>
        <strain evidence="2 3">CBS 125925</strain>
    </source>
</reference>
<keyword evidence="3" id="KW-1185">Reference proteome</keyword>
<evidence type="ECO:0000313" key="2">
    <source>
        <dbReference type="EMBL" id="OTA00594.1"/>
    </source>
</evidence>
<sequence length="237" mass="24559">MPRKGYDVTGTTPGSAAHDAAARAKQRSAPGNRTPRAGTPADPSQPSGDDQETPRASRVGIFTGSAPVGPSMHSQMNALQGNISFSTQQRFPGEQLYQNPLNASSMQAAGQSAAPLMGAPYGHGSFLGAQSSMFPGAAAPAFTGQFVNVPERFRDATFGTVGSGAQQQLWSSNQFHALPASQHGAQSRPIAYPNHESLGHGQAAMGTAYHPAPTSTNAGSFTSQAVQEDTEMTDAED</sequence>
<feature type="region of interest" description="Disordered" evidence="1">
    <location>
        <begin position="1"/>
        <end position="66"/>
    </location>
</feature>
<feature type="compositionally biased region" description="Acidic residues" evidence="1">
    <location>
        <begin position="228"/>
        <end position="237"/>
    </location>
</feature>
<proteinExistence type="predicted"/>
<evidence type="ECO:0000256" key="1">
    <source>
        <dbReference type="SAM" id="MobiDB-lite"/>
    </source>
</evidence>
<protein>
    <submittedName>
        <fullName evidence="2">Uncharacterized protein</fullName>
    </submittedName>
</protein>
<organism evidence="2 3">
    <name type="scientific">Trichoderma parareesei</name>
    <name type="common">Filamentous fungus</name>
    <dbReference type="NCBI Taxonomy" id="858221"/>
    <lineage>
        <taxon>Eukaryota</taxon>
        <taxon>Fungi</taxon>
        <taxon>Dikarya</taxon>
        <taxon>Ascomycota</taxon>
        <taxon>Pezizomycotina</taxon>
        <taxon>Sordariomycetes</taxon>
        <taxon>Hypocreomycetidae</taxon>
        <taxon>Hypocreales</taxon>
        <taxon>Hypocreaceae</taxon>
        <taxon>Trichoderma</taxon>
    </lineage>
</organism>
<dbReference type="AlphaFoldDB" id="A0A2H2ZMM1"/>
<dbReference type="Proteomes" id="UP000219286">
    <property type="component" value="Unassembled WGS sequence"/>
</dbReference>
<dbReference type="EMBL" id="LFMI01000117">
    <property type="protein sequence ID" value="OTA00594.1"/>
    <property type="molecule type" value="Genomic_DNA"/>
</dbReference>
<feature type="compositionally biased region" description="Polar residues" evidence="1">
    <location>
        <begin position="213"/>
        <end position="227"/>
    </location>
</feature>
<dbReference type="OrthoDB" id="4892176at2759"/>